<proteinExistence type="predicted"/>
<organism evidence="3 4">
    <name type="scientific">Caloramator quimbayensis</name>
    <dbReference type="NCBI Taxonomy" id="1147123"/>
    <lineage>
        <taxon>Bacteria</taxon>
        <taxon>Bacillati</taxon>
        <taxon>Bacillota</taxon>
        <taxon>Clostridia</taxon>
        <taxon>Eubacteriales</taxon>
        <taxon>Clostridiaceae</taxon>
        <taxon>Caloramator</taxon>
    </lineage>
</organism>
<dbReference type="Proteomes" id="UP000190105">
    <property type="component" value="Unassembled WGS sequence"/>
</dbReference>
<dbReference type="InterPro" id="IPR013785">
    <property type="entry name" value="Aldolase_TIM"/>
</dbReference>
<dbReference type="OrthoDB" id="5809921at2"/>
<accession>A0A1T4Y094</accession>
<evidence type="ECO:0000259" key="1">
    <source>
        <dbReference type="Pfam" id="PF05913"/>
    </source>
</evidence>
<evidence type="ECO:0000259" key="2">
    <source>
        <dbReference type="Pfam" id="PF19200"/>
    </source>
</evidence>
<dbReference type="SUPFAM" id="SSF51445">
    <property type="entry name" value="(Trans)glycosidases"/>
    <property type="match status" value="1"/>
</dbReference>
<evidence type="ECO:0000313" key="3">
    <source>
        <dbReference type="EMBL" id="SKA95196.1"/>
    </source>
</evidence>
<dbReference type="EMBL" id="FUYH01000017">
    <property type="protein sequence ID" value="SKA95196.1"/>
    <property type="molecule type" value="Genomic_DNA"/>
</dbReference>
<protein>
    <recommendedName>
        <fullName evidence="5">Outer surface protein</fullName>
    </recommendedName>
</protein>
<dbReference type="SUPFAM" id="SSF50891">
    <property type="entry name" value="Cyclophilin-like"/>
    <property type="match status" value="1"/>
</dbReference>
<dbReference type="RefSeq" id="WP_078697156.1">
    <property type="nucleotide sequence ID" value="NZ_FUYH01000017.1"/>
</dbReference>
<reference evidence="4" key="1">
    <citation type="submission" date="2017-02" db="EMBL/GenBank/DDBJ databases">
        <authorList>
            <person name="Varghese N."/>
            <person name="Submissions S."/>
        </authorList>
    </citation>
    <scope>NUCLEOTIDE SEQUENCE [LARGE SCALE GENOMIC DNA]</scope>
    <source>
        <strain evidence="4">USBA 833</strain>
    </source>
</reference>
<sequence length="358" mass="41600">MPKGISIFTGLNYTLEENLNYIVFAKENGFQSIFTSLHIPEADYKRTIDEFINMVEFSNKNNMNVIADISPRTFKYLGVTMNDMKYFKELGLYGIRVDFGFTAKEIAEFTKNPYDIKIEINASTVNEKFLNEFRTFEPNYSNIQACHNYYPRLNTGISIDTFNYKNKLLRKYGINISAFIPSLINKRAPLFEGLPTLENHRFMEPQIAAKHLFVLGINNVIFGDSIPTNKEIETVGRVDENILELRIKAFTSSKIERDILFNHIHTNRPDNAEDVIRSTSSREHINEVIEPYNNIERIIGFITIDNKDYLRYCGELQICKKNLPADNRVNVVGKVIDEEIFLINYINEESKFKFIETK</sequence>
<dbReference type="InterPro" id="IPR043797">
    <property type="entry name" value="MupG_N"/>
</dbReference>
<feature type="domain" description="6-phospho-N-acetylmuramidase C-terminal" evidence="1">
    <location>
        <begin position="244"/>
        <end position="354"/>
    </location>
</feature>
<name>A0A1T4Y094_9CLOT</name>
<feature type="domain" description="6-phospho-N-acetylmuramidase N-terminal" evidence="2">
    <location>
        <begin position="4"/>
        <end position="235"/>
    </location>
</feature>
<dbReference type="InterPro" id="IPR008589">
    <property type="entry name" value="MupG"/>
</dbReference>
<dbReference type="AlphaFoldDB" id="A0A1T4Y094"/>
<dbReference type="InterPro" id="IPR017853">
    <property type="entry name" value="GH"/>
</dbReference>
<dbReference type="InterPro" id="IPR043894">
    <property type="entry name" value="MupG_C"/>
</dbReference>
<dbReference type="PANTHER" id="PTHR38435">
    <property type="match status" value="1"/>
</dbReference>
<dbReference type="PANTHER" id="PTHR38435:SF2">
    <property type="entry name" value="DUF871 DOMAIN-CONTAINING PROTEIN"/>
    <property type="match status" value="1"/>
</dbReference>
<dbReference type="Pfam" id="PF05913">
    <property type="entry name" value="MupG_C"/>
    <property type="match status" value="1"/>
</dbReference>
<evidence type="ECO:0000313" key="4">
    <source>
        <dbReference type="Proteomes" id="UP000190105"/>
    </source>
</evidence>
<dbReference type="Pfam" id="PF19200">
    <property type="entry name" value="MupG_N"/>
    <property type="match status" value="1"/>
</dbReference>
<dbReference type="Gene3D" id="3.20.20.70">
    <property type="entry name" value="Aldolase class I"/>
    <property type="match status" value="1"/>
</dbReference>
<dbReference type="Gene3D" id="2.40.100.10">
    <property type="entry name" value="Cyclophilin-like"/>
    <property type="match status" value="1"/>
</dbReference>
<keyword evidence="4" id="KW-1185">Reference proteome</keyword>
<dbReference type="STRING" id="1147123.SAMN05443428_11751"/>
<gene>
    <name evidence="3" type="ORF">SAMN05443428_11751</name>
</gene>
<dbReference type="InterPro" id="IPR029000">
    <property type="entry name" value="Cyclophilin-like_dom_sf"/>
</dbReference>
<evidence type="ECO:0008006" key="5">
    <source>
        <dbReference type="Google" id="ProtNLM"/>
    </source>
</evidence>